<protein>
    <submittedName>
        <fullName evidence="1">Coupling of ubiquitin conjugation to ER degradation protein</fullName>
    </submittedName>
</protein>
<proteinExistence type="predicted"/>
<gene>
    <name evidence="1" type="ORF">EJF14_40100</name>
</gene>
<sequence>MSAHLDFKEAHILKWPISTMDTSTIVFILVLLVAFLFLRWLISPIPQSVPDEFNVHTSVGQPENHTNNHVPAARQRRRREVTDSMVEVVRAIAPQLTEQQIRFSLERTGSVEATVDEYMENSSLPFPPGHDAEDNAHNVAPEGGAKTLLEKYNIEVLADADETDAKWGQDESERSALLQRRREEMILRARRRLEKSLANDVIGD</sequence>
<evidence type="ECO:0000313" key="1">
    <source>
        <dbReference type="EMBL" id="QFZ28076.1"/>
    </source>
</evidence>
<reference evidence="2" key="1">
    <citation type="journal article" date="2019" name="MBio">
        <title>Comparative genomics for the elucidation of multidrug resistance (MDR) in Candida lusitaniae.</title>
        <authorList>
            <person name="Kannan A."/>
            <person name="Asner S.A."/>
            <person name="Trachsel E."/>
            <person name="Kelly S."/>
            <person name="Parker J."/>
            <person name="Sanglard D."/>
        </authorList>
    </citation>
    <scope>NUCLEOTIDE SEQUENCE [LARGE SCALE GENOMIC DNA]</scope>
    <source>
        <strain evidence="2">P1</strain>
    </source>
</reference>
<keyword evidence="2" id="KW-1185">Reference proteome</keyword>
<accession>A0ACD0WKZ5</accession>
<dbReference type="Proteomes" id="UP000326582">
    <property type="component" value="Chromosome 4"/>
</dbReference>
<organism evidence="1 2">
    <name type="scientific">Clavispora lusitaniae</name>
    <name type="common">Candida lusitaniae</name>
    <dbReference type="NCBI Taxonomy" id="36911"/>
    <lineage>
        <taxon>Eukaryota</taxon>
        <taxon>Fungi</taxon>
        <taxon>Dikarya</taxon>
        <taxon>Ascomycota</taxon>
        <taxon>Saccharomycotina</taxon>
        <taxon>Pichiomycetes</taxon>
        <taxon>Metschnikowiaceae</taxon>
        <taxon>Clavispora</taxon>
    </lineage>
</organism>
<dbReference type="EMBL" id="CP038487">
    <property type="protein sequence ID" value="QFZ28076.1"/>
    <property type="molecule type" value="Genomic_DNA"/>
</dbReference>
<name>A0ACD0WKZ5_CLALS</name>
<evidence type="ECO:0000313" key="2">
    <source>
        <dbReference type="Proteomes" id="UP000326582"/>
    </source>
</evidence>